<dbReference type="Gene3D" id="3.40.50.300">
    <property type="entry name" value="P-loop containing nucleotide triphosphate hydrolases"/>
    <property type="match status" value="1"/>
</dbReference>
<reference evidence="3 4" key="1">
    <citation type="submission" date="2011-11" db="EMBL/GenBank/DDBJ databases">
        <title>Improved High-Quality Draft sequence of Beggiatoa alba B18lD.</title>
        <authorList>
            <consortium name="US DOE Joint Genome Institute"/>
            <person name="Lucas S."/>
            <person name="Han J."/>
            <person name="Lapidus A."/>
            <person name="Cheng J.-F."/>
            <person name="Goodwin L."/>
            <person name="Pitluck S."/>
            <person name="Peters L."/>
            <person name="Mikhailova N."/>
            <person name="Held B."/>
            <person name="Detter J.C."/>
            <person name="Han C."/>
            <person name="Tapia R."/>
            <person name="Land M."/>
            <person name="Hauser L."/>
            <person name="Kyrpides N."/>
            <person name="Ivanova N."/>
            <person name="Pagani I."/>
            <person name="Samuel K."/>
            <person name="Teske A."/>
            <person name="Mueller J."/>
            <person name="Woyke T."/>
        </authorList>
    </citation>
    <scope>NUCLEOTIDE SEQUENCE [LARGE SCALE GENOMIC DNA]</scope>
    <source>
        <strain evidence="3 4">B18LD</strain>
    </source>
</reference>
<dbReference type="STRING" id="395493.BegalDRAFT_3185"/>
<dbReference type="RefSeq" id="WP_002691693.1">
    <property type="nucleotide sequence ID" value="NZ_JH600070.1"/>
</dbReference>
<gene>
    <name evidence="3" type="ORF">BegalDRAFT_3185</name>
</gene>
<dbReference type="AlphaFoldDB" id="I3CK66"/>
<protein>
    <submittedName>
        <fullName evidence="3">Zonula occludens toxin</fullName>
    </submittedName>
</protein>
<dbReference type="OrthoDB" id="8809170at2"/>
<organism evidence="3 4">
    <name type="scientific">Beggiatoa alba B18LD</name>
    <dbReference type="NCBI Taxonomy" id="395493"/>
    <lineage>
        <taxon>Bacteria</taxon>
        <taxon>Pseudomonadati</taxon>
        <taxon>Pseudomonadota</taxon>
        <taxon>Gammaproteobacteria</taxon>
        <taxon>Thiotrichales</taxon>
        <taxon>Thiotrichaceae</taxon>
        <taxon>Beggiatoa</taxon>
    </lineage>
</organism>
<dbReference type="SUPFAM" id="SSF52540">
    <property type="entry name" value="P-loop containing nucleoside triphosphate hydrolases"/>
    <property type="match status" value="1"/>
</dbReference>
<evidence type="ECO:0000259" key="2">
    <source>
        <dbReference type="Pfam" id="PF05707"/>
    </source>
</evidence>
<evidence type="ECO:0000256" key="1">
    <source>
        <dbReference type="SAM" id="Phobius"/>
    </source>
</evidence>
<keyword evidence="1" id="KW-0812">Transmembrane</keyword>
<evidence type="ECO:0000313" key="4">
    <source>
        <dbReference type="Proteomes" id="UP000005744"/>
    </source>
</evidence>
<feature type="transmembrane region" description="Helical" evidence="1">
    <location>
        <begin position="217"/>
        <end position="238"/>
    </location>
</feature>
<sequence>MTVHIIAGLAGSGKTNYIVGTLIKDLAKSKRPIYLLNFDLTPEFFEVYPDILELDEKIHRFDGLGDVVAYQNQAFPVVYSESSYGNIRDWLPAGAVLLVDEAQHFFPSERNYRKPPSEFLKYLQTHRHDGHDFYFITQSAQLLDTHIRKHCGAYFRLVRPFGLPYSRLERYSVYASDDKLKPVNKEYGKRVKFDKQAFKLYKSTVVDTVKPRMPFKLFLFIFLIFFIIWLVSSAFGYLGSGDVVVDKTAKEQLQQAKTEGIEKKLTLSEEYILVGGSRFGSNYNYIFAESATCISRRLVDLLAKGHRVQPLDARSVRLNGRILTISACVLQHTNKPTPLINPPLPKL</sequence>
<accession>I3CK66</accession>
<dbReference type="InterPro" id="IPR008900">
    <property type="entry name" value="Zot_N"/>
</dbReference>
<evidence type="ECO:0000313" key="3">
    <source>
        <dbReference type="EMBL" id="EIJ44009.1"/>
    </source>
</evidence>
<dbReference type="HOGENOM" id="CLU_798471_0_0_6"/>
<keyword evidence="1" id="KW-0472">Membrane</keyword>
<keyword evidence="4" id="KW-1185">Reference proteome</keyword>
<dbReference type="Pfam" id="PF05707">
    <property type="entry name" value="Zot"/>
    <property type="match status" value="1"/>
</dbReference>
<dbReference type="EMBL" id="JH600070">
    <property type="protein sequence ID" value="EIJ44009.1"/>
    <property type="molecule type" value="Genomic_DNA"/>
</dbReference>
<dbReference type="Proteomes" id="UP000005744">
    <property type="component" value="Unassembled WGS sequence"/>
</dbReference>
<feature type="domain" description="Zona occludens toxin N-terminal" evidence="2">
    <location>
        <begin position="3"/>
        <end position="205"/>
    </location>
</feature>
<dbReference type="eggNOG" id="COG0433">
    <property type="taxonomic scope" value="Bacteria"/>
</dbReference>
<dbReference type="InterPro" id="IPR027417">
    <property type="entry name" value="P-loop_NTPase"/>
</dbReference>
<name>I3CK66_9GAMM</name>
<proteinExistence type="predicted"/>
<keyword evidence="1" id="KW-1133">Transmembrane helix</keyword>